<keyword evidence="4" id="KW-0479">Metal-binding</keyword>
<evidence type="ECO:0000256" key="9">
    <source>
        <dbReference type="ARBA" id="ARBA00023306"/>
    </source>
</evidence>
<evidence type="ECO:0000256" key="10">
    <source>
        <dbReference type="HAMAP-Rule" id="MF_00321"/>
    </source>
</evidence>
<evidence type="ECO:0000256" key="5">
    <source>
        <dbReference type="ARBA" id="ARBA00022741"/>
    </source>
</evidence>
<evidence type="ECO:0000256" key="3">
    <source>
        <dbReference type="ARBA" id="ARBA00022618"/>
    </source>
</evidence>
<keyword evidence="13" id="KW-1185">Reference proteome</keyword>
<keyword evidence="3 10" id="KW-0132">Cell division</keyword>
<keyword evidence="9 10" id="KW-0131">Cell cycle</keyword>
<dbReference type="PANTHER" id="PTHR11649">
    <property type="entry name" value="MSS1/TRME-RELATED GTP-BINDING PROTEIN"/>
    <property type="match status" value="1"/>
</dbReference>
<gene>
    <name evidence="10" type="primary">engB</name>
    <name evidence="12" type="ORF">VI33_02650</name>
</gene>
<dbReference type="GO" id="GO:0000917">
    <property type="term" value="P:division septum assembly"/>
    <property type="evidence" value="ECO:0007669"/>
    <property type="project" value="UniProtKB-KW"/>
</dbReference>
<keyword evidence="5 10" id="KW-0547">Nucleotide-binding</keyword>
<keyword evidence="8 10" id="KW-0717">Septation</keyword>
<evidence type="ECO:0000256" key="8">
    <source>
        <dbReference type="ARBA" id="ARBA00023210"/>
    </source>
</evidence>
<name>A0A0H4JAX6_9PROT</name>
<comment type="function">
    <text evidence="10">Necessary for normal cell division and for the maintenance of normal septation.</text>
</comment>
<dbReference type="PROSITE" id="PS51706">
    <property type="entry name" value="G_ENGB"/>
    <property type="match status" value="1"/>
</dbReference>
<reference evidence="12 13" key="1">
    <citation type="submission" date="2015-03" db="EMBL/GenBank/DDBJ databases">
        <title>Comparative analysis of the OM43 clade including a novel species from Red Sea uncovers genomic and metabolic diversity among marine methylotrophs.</title>
        <authorList>
            <person name="Jimenez-Infante F."/>
            <person name="Ngugi D.K."/>
            <person name="Vinu M."/>
            <person name="Alam I."/>
            <person name="Kamau A."/>
            <person name="Blom J."/>
            <person name="Bajic V.B."/>
            <person name="Stingl U."/>
        </authorList>
    </citation>
    <scope>NUCLEOTIDE SEQUENCE [LARGE SCALE GENOMIC DNA]</scope>
    <source>
        <strain evidence="12 13">MBRSH7</strain>
    </source>
</reference>
<evidence type="ECO:0000256" key="7">
    <source>
        <dbReference type="ARBA" id="ARBA00023134"/>
    </source>
</evidence>
<proteinExistence type="inferred from homology"/>
<dbReference type="GO" id="GO:0005525">
    <property type="term" value="F:GTP binding"/>
    <property type="evidence" value="ECO:0007669"/>
    <property type="project" value="UniProtKB-UniRule"/>
</dbReference>
<evidence type="ECO:0000256" key="2">
    <source>
        <dbReference type="ARBA" id="ARBA00009638"/>
    </source>
</evidence>
<dbReference type="Pfam" id="PF01926">
    <property type="entry name" value="MMR_HSR1"/>
    <property type="match status" value="1"/>
</dbReference>
<evidence type="ECO:0000313" key="13">
    <source>
        <dbReference type="Proteomes" id="UP000066549"/>
    </source>
</evidence>
<protein>
    <recommendedName>
        <fullName evidence="10">Probable GTP-binding protein EngB</fullName>
    </recommendedName>
</protein>
<dbReference type="NCBIfam" id="TIGR03598">
    <property type="entry name" value="GTPase_YsxC"/>
    <property type="match status" value="1"/>
</dbReference>
<dbReference type="InterPro" id="IPR027417">
    <property type="entry name" value="P-loop_NTPase"/>
</dbReference>
<dbReference type="OrthoDB" id="9804921at2"/>
<dbReference type="SUPFAM" id="SSF52540">
    <property type="entry name" value="P-loop containing nucleoside triphosphate hydrolases"/>
    <property type="match status" value="1"/>
</dbReference>
<dbReference type="HAMAP" id="MF_00321">
    <property type="entry name" value="GTPase_EngB"/>
    <property type="match status" value="1"/>
</dbReference>
<evidence type="ECO:0000256" key="6">
    <source>
        <dbReference type="ARBA" id="ARBA00022842"/>
    </source>
</evidence>
<evidence type="ECO:0000259" key="11">
    <source>
        <dbReference type="PROSITE" id="PS51706"/>
    </source>
</evidence>
<keyword evidence="6" id="KW-0460">Magnesium</keyword>
<dbReference type="FunFam" id="3.40.50.300:FF:000098">
    <property type="entry name" value="Probable GTP-binding protein EngB"/>
    <property type="match status" value="1"/>
</dbReference>
<dbReference type="PANTHER" id="PTHR11649:SF13">
    <property type="entry name" value="ENGB-TYPE G DOMAIN-CONTAINING PROTEIN"/>
    <property type="match status" value="1"/>
</dbReference>
<dbReference type="GO" id="GO:0046872">
    <property type="term" value="F:metal ion binding"/>
    <property type="evidence" value="ECO:0007669"/>
    <property type="project" value="UniProtKB-KW"/>
</dbReference>
<feature type="domain" description="EngB-type G" evidence="11">
    <location>
        <begin position="23"/>
        <end position="201"/>
    </location>
</feature>
<evidence type="ECO:0000256" key="4">
    <source>
        <dbReference type="ARBA" id="ARBA00022723"/>
    </source>
</evidence>
<comment type="cofactor">
    <cofactor evidence="1">
        <name>Mg(2+)</name>
        <dbReference type="ChEBI" id="CHEBI:18420"/>
    </cofactor>
</comment>
<organism evidence="12 13">
    <name type="scientific">Methylophilales bacterium MBRS-H7</name>
    <dbReference type="NCBI Taxonomy" id="1623450"/>
    <lineage>
        <taxon>Bacteria</taxon>
        <taxon>Pseudomonadati</taxon>
        <taxon>Pseudomonadota</taxon>
        <taxon>Betaproteobacteria</taxon>
        <taxon>Nitrosomonadales</taxon>
        <taxon>OM43 clade</taxon>
    </lineage>
</organism>
<evidence type="ECO:0000256" key="1">
    <source>
        <dbReference type="ARBA" id="ARBA00001946"/>
    </source>
</evidence>
<dbReference type="GO" id="GO:0005829">
    <property type="term" value="C:cytosol"/>
    <property type="evidence" value="ECO:0007669"/>
    <property type="project" value="TreeGrafter"/>
</dbReference>
<dbReference type="Proteomes" id="UP000066549">
    <property type="component" value="Chromosome"/>
</dbReference>
<dbReference type="EMBL" id="CP011002">
    <property type="protein sequence ID" value="AKO65657.1"/>
    <property type="molecule type" value="Genomic_DNA"/>
</dbReference>
<dbReference type="CDD" id="cd01876">
    <property type="entry name" value="YihA_EngB"/>
    <property type="match status" value="1"/>
</dbReference>
<dbReference type="InterPro" id="IPR019987">
    <property type="entry name" value="GTP-bd_ribosome_bio_YsxC"/>
</dbReference>
<dbReference type="AlphaFoldDB" id="A0A0H4JAX6"/>
<sequence>MSIIHNLKYSHSAHFIDDLPEDTGFEIAFAGRSNAGKSSAINALANHNRLAYVSKHPGRTQLINFFQLHNNENFKIVDLPGYGFAKVNMDMKKHWDIVLPHYLQKRQALVGLIIVMDIRHSLTPLDDQMIRWFIPADKPIHILLTKADKLSRSQTNQELQKFKQKLKDSNFDVPITFQSFSSLKKDGLESVEDIFLKWLPFSG</sequence>
<dbReference type="Gene3D" id="3.40.50.300">
    <property type="entry name" value="P-loop containing nucleotide triphosphate hydrolases"/>
    <property type="match status" value="1"/>
</dbReference>
<evidence type="ECO:0000313" key="12">
    <source>
        <dbReference type="EMBL" id="AKO65657.1"/>
    </source>
</evidence>
<dbReference type="InterPro" id="IPR030393">
    <property type="entry name" value="G_ENGB_dom"/>
</dbReference>
<comment type="similarity">
    <text evidence="2 10">Belongs to the TRAFAC class TrmE-Era-EngA-EngB-Septin-like GTPase superfamily. EngB GTPase family.</text>
</comment>
<keyword evidence="7 10" id="KW-0342">GTP-binding</keyword>
<dbReference type="InterPro" id="IPR006073">
    <property type="entry name" value="GTP-bd"/>
</dbReference>
<dbReference type="PATRIC" id="fig|1623450.3.peg.525"/>
<accession>A0A0H4JAX6</accession>